<evidence type="ECO:0000313" key="2">
    <source>
        <dbReference type="EMBL" id="QFZ98589.1"/>
    </source>
</evidence>
<name>A0A5Q0N300_AMABU</name>
<dbReference type="GeneID" id="42437758"/>
<evidence type="ECO:0000256" key="1">
    <source>
        <dbReference type="SAM" id="Phobius"/>
    </source>
</evidence>
<keyword evidence="1" id="KW-1133">Transmembrane helix</keyword>
<proteinExistence type="predicted"/>
<feature type="transmembrane region" description="Helical" evidence="1">
    <location>
        <begin position="28"/>
        <end position="47"/>
    </location>
</feature>
<feature type="transmembrane region" description="Helical" evidence="1">
    <location>
        <begin position="122"/>
        <end position="141"/>
    </location>
</feature>
<keyword evidence="1" id="KW-0472">Membrane</keyword>
<feature type="transmembrane region" description="Helical" evidence="1">
    <location>
        <begin position="97"/>
        <end position="116"/>
    </location>
</feature>
<dbReference type="AlphaFoldDB" id="A0A5Q0N300"/>
<keyword evidence="1" id="KW-0812">Transmembrane</keyword>
<dbReference type="RefSeq" id="YP_009710640.1">
    <property type="nucleotide sequence ID" value="NC_045197.1"/>
</dbReference>
<keyword evidence="2" id="KW-0496">Mitochondrion</keyword>
<geneLocation type="mitochondrion" evidence="2"/>
<accession>A0A5Q0N300</accession>
<sequence length="149" mass="17823">MKTKNIVTLIYFIYNKLVLLDKNNKLDYLSFLFVVVLILHNTELIIFNTELIIKPIQCFIIDRGLARLIIKLVKIEDYLNIKIKYFSNEQYNRISEYLIIIFKIFILPYIIYKLYLKCINDLSLILLFISLILYCILAIYINSMVPKKK</sequence>
<organism evidence="2">
    <name type="scientific">Amanita brunnescens</name>
    <name type="common">Brown star-footed amanita</name>
    <dbReference type="NCBI Taxonomy" id="87326"/>
    <lineage>
        <taxon>Eukaryota</taxon>
        <taxon>Fungi</taxon>
        <taxon>Dikarya</taxon>
        <taxon>Basidiomycota</taxon>
        <taxon>Agaricomycotina</taxon>
        <taxon>Agaricomycetes</taxon>
        <taxon>Agaricomycetidae</taxon>
        <taxon>Agaricales</taxon>
        <taxon>Pluteineae</taxon>
        <taxon>Amanitaceae</taxon>
        <taxon>Amanita</taxon>
    </lineage>
</organism>
<gene>
    <name evidence="2" type="primary">orf149</name>
</gene>
<protein>
    <submittedName>
        <fullName evidence="2">Uncharacterized protein</fullName>
    </submittedName>
</protein>
<dbReference type="EMBL" id="MK993557">
    <property type="protein sequence ID" value="QFZ98589.1"/>
    <property type="molecule type" value="Genomic_DNA"/>
</dbReference>
<reference evidence="2" key="1">
    <citation type="journal article" name="Front. Microbiol.">
        <title>Comparative Mitogenome Analysis Reveals Mitochondrial Genome Differentiation in Ectomycorrhizal and Asymbiotic Amanita Species.</title>
        <authorList>
            <person name="Li Q."/>
            <person name="He X."/>
            <person name="Ren Y."/>
            <person name="Xiong C."/>
            <person name="Jin X."/>
            <person name="Peng L."/>
            <person name="Huang W."/>
        </authorList>
    </citation>
    <scope>NUCLEOTIDE SEQUENCE</scope>
</reference>